<accession>A0ABN9THW4</accession>
<dbReference type="Proteomes" id="UP001189429">
    <property type="component" value="Unassembled WGS sequence"/>
</dbReference>
<keyword evidence="5" id="KW-0175">Coiled coil</keyword>
<evidence type="ECO:0000256" key="3">
    <source>
        <dbReference type="ARBA" id="ARBA00022989"/>
    </source>
</evidence>
<dbReference type="InterPro" id="IPR018490">
    <property type="entry name" value="cNMP-bd_dom_sf"/>
</dbReference>
<evidence type="ECO:0000256" key="6">
    <source>
        <dbReference type="SAM" id="MobiDB-lite"/>
    </source>
</evidence>
<keyword evidence="2" id="KW-0812">Transmembrane</keyword>
<feature type="non-terminal residue" evidence="8">
    <location>
        <position position="1"/>
    </location>
</feature>
<keyword evidence="3" id="KW-1133">Transmembrane helix</keyword>
<evidence type="ECO:0000313" key="8">
    <source>
        <dbReference type="EMBL" id="CAK0845520.1"/>
    </source>
</evidence>
<feature type="coiled-coil region" evidence="5">
    <location>
        <begin position="260"/>
        <end position="287"/>
    </location>
</feature>
<organism evidence="8 9">
    <name type="scientific">Prorocentrum cordatum</name>
    <dbReference type="NCBI Taxonomy" id="2364126"/>
    <lineage>
        <taxon>Eukaryota</taxon>
        <taxon>Sar</taxon>
        <taxon>Alveolata</taxon>
        <taxon>Dinophyceae</taxon>
        <taxon>Prorocentrales</taxon>
        <taxon>Prorocentraceae</taxon>
        <taxon>Prorocentrum</taxon>
    </lineage>
</organism>
<protein>
    <recommendedName>
        <fullName evidence="7">Ion transport domain-containing protein</fullName>
    </recommendedName>
</protein>
<feature type="domain" description="Ion transport" evidence="7">
    <location>
        <begin position="523"/>
        <end position="688"/>
    </location>
</feature>
<evidence type="ECO:0000256" key="4">
    <source>
        <dbReference type="ARBA" id="ARBA00023136"/>
    </source>
</evidence>
<reference evidence="8" key="1">
    <citation type="submission" date="2023-10" db="EMBL/GenBank/DDBJ databases">
        <authorList>
            <person name="Chen Y."/>
            <person name="Shah S."/>
            <person name="Dougan E. K."/>
            <person name="Thang M."/>
            <person name="Chan C."/>
        </authorList>
    </citation>
    <scope>NUCLEOTIDE SEQUENCE [LARGE SCALE GENOMIC DNA]</scope>
</reference>
<feature type="compositionally biased region" description="Basic and acidic residues" evidence="6">
    <location>
        <begin position="363"/>
        <end position="381"/>
    </location>
</feature>
<evidence type="ECO:0000259" key="7">
    <source>
        <dbReference type="Pfam" id="PF00520"/>
    </source>
</evidence>
<sequence length="1338" mass="146481">PFWLGLCARIGCARSSYAKSPREGTSDAQGAPSCSALWTLQQGSPCAAALRPAEREAVARLTAMHQSLPVDGDYLDTRSQEGARACRAFLAGIAELSVVMQAEQAPRAYRSSFTANYASLFPCKDDSRGYRLEILEASATQYHALWANGERHYFTPLSLLRARELQQAWLQLGAMLENWADGARHLWLAGPLSRSDLQRALAAFDAAWAQFEQVHISELITMEQRALDVLVQAAEHEHLLGLLECRHRHDRRALLQEQLLQQHDQEVAQLRGECGRLAAEVAHLRAELLGGARAAAGAASPGQGGTSCSAWASEQESRRGTRSAEQCPGDSRQGSTSPTLGPRFAEKCSGDTASTASAPLTDAVRKVLSEDPGRGGAREVLKGVPRRHTTGNLLSELGAPGAKWPSQGRSVERRPSLGRRLSIGTLSIDSLEPHDAGPTRGSSADPAGAGPFCLREVWKGEPPGLRLQASIRSWHHGAALRQAESWPLGMSFLATVSLRTGLLPGEDSEDASLVHPASSARLLWEVLSVVLVLYDLAALPMMSFDWPSEPTADAMDWVSRLFWTADVAASFLTGVYINFELEMRFEKVAKHYARGWLPFDAGIVLSEWVSLAVASSVRGSRAGEAIFGVLRLCRLARIFRLLKLEVLLYNVSSVLNSKAAWRSFGTFRVILYFVVGVHIVACGWSFVGRGGSDGWVVREAADRPDLDLYMLSVHWAVSQLHGSSGVSPGSVGESLYATLALLVGLGSSCFLVSSATAAMLQREQSRYSTTKQHLLMLSYLRKNHISWQLSLAVKKCFDIHMRERRGAEEHKAAEAKELLSFLPVNLQMDMAEEMRRPVLLEHNFLGDINAGNPRILRQICHDCCFEKEVRPAEIVFEAGDACASMYFVTWGDFEYARACHDAGLLPKVVGASPVRRRPDTPFAQVIGRITGGLLDKAADAEPEWKGDGGVQFLDRASWVSEAVLWTKWEHRGELKAAAGGALLQLDYMKFATMLSQHHDGACAYACGYGRKFLERLNKSPESSWSDVLHIRVTKEEVLEDEPDDKPADLTALSDEEVVLPGNWPLKAQRRPSKHRDLNAWGQHYIFVSHHKAGGGTEAALMQEGLERIIESDPDLPGYGMMAPVFLDSEDLGDLSDLKAHVRNAFNLVLLLTEEVLKRPWVLVEIVTAHQSGVNIVPVEIYKRENNSFKYPDDEFYQRLREQTLLSRAENDLILAEGITAEELEKALRHVFKKIAVPFSPHKSSFVREAELTDILRRCTDGPSRPGPGRLRAPGGDFAGIVASAPGPAQDGDFTNGKVAAQVSSIDCSGAAGNPLFSLTTPHRRSPALPGALLAAGMS</sequence>
<dbReference type="InterPro" id="IPR035897">
    <property type="entry name" value="Toll_tir_struct_dom_sf"/>
</dbReference>
<evidence type="ECO:0000256" key="1">
    <source>
        <dbReference type="ARBA" id="ARBA00004141"/>
    </source>
</evidence>
<dbReference type="InterPro" id="IPR050818">
    <property type="entry name" value="KCNH_animal-type"/>
</dbReference>
<dbReference type="EMBL" id="CAUYUJ010014745">
    <property type="protein sequence ID" value="CAK0845520.1"/>
    <property type="molecule type" value="Genomic_DNA"/>
</dbReference>
<dbReference type="Gene3D" id="2.60.120.10">
    <property type="entry name" value="Jelly Rolls"/>
    <property type="match status" value="1"/>
</dbReference>
<gene>
    <name evidence="8" type="ORF">PCOR1329_LOCUS39291</name>
</gene>
<evidence type="ECO:0000256" key="2">
    <source>
        <dbReference type="ARBA" id="ARBA00022692"/>
    </source>
</evidence>
<dbReference type="InterPro" id="IPR014710">
    <property type="entry name" value="RmlC-like_jellyroll"/>
</dbReference>
<feature type="region of interest" description="Disordered" evidence="6">
    <location>
        <begin position="296"/>
        <end position="418"/>
    </location>
</feature>
<keyword evidence="4" id="KW-0472">Membrane</keyword>
<dbReference type="SUPFAM" id="SSF51206">
    <property type="entry name" value="cAMP-binding domain-like"/>
    <property type="match status" value="1"/>
</dbReference>
<dbReference type="SUPFAM" id="SSF81324">
    <property type="entry name" value="Voltage-gated potassium channels"/>
    <property type="match status" value="1"/>
</dbReference>
<comment type="caution">
    <text evidence="8">The sequence shown here is derived from an EMBL/GenBank/DDBJ whole genome shotgun (WGS) entry which is preliminary data.</text>
</comment>
<dbReference type="PANTHER" id="PTHR10217:SF435">
    <property type="entry name" value="POTASSIUM VOLTAGE-GATED CHANNEL PROTEIN EAG"/>
    <property type="match status" value="1"/>
</dbReference>
<comment type="subcellular location">
    <subcellularLocation>
        <location evidence="1">Membrane</location>
        <topology evidence="1">Multi-pass membrane protein</topology>
    </subcellularLocation>
</comment>
<dbReference type="Gene3D" id="1.10.287.70">
    <property type="match status" value="1"/>
</dbReference>
<evidence type="ECO:0000313" key="9">
    <source>
        <dbReference type="Proteomes" id="UP001189429"/>
    </source>
</evidence>
<proteinExistence type="predicted"/>
<dbReference type="PANTHER" id="PTHR10217">
    <property type="entry name" value="VOLTAGE AND LIGAND GATED POTASSIUM CHANNEL"/>
    <property type="match status" value="1"/>
</dbReference>
<dbReference type="InterPro" id="IPR005821">
    <property type="entry name" value="Ion_trans_dom"/>
</dbReference>
<dbReference type="Pfam" id="PF00520">
    <property type="entry name" value="Ion_trans"/>
    <property type="match status" value="1"/>
</dbReference>
<dbReference type="SUPFAM" id="SSF52200">
    <property type="entry name" value="Toll/Interleukin receptor TIR domain"/>
    <property type="match status" value="1"/>
</dbReference>
<keyword evidence="9" id="KW-1185">Reference proteome</keyword>
<name>A0ABN9THW4_9DINO</name>
<evidence type="ECO:0000256" key="5">
    <source>
        <dbReference type="SAM" id="Coils"/>
    </source>
</evidence>